<dbReference type="RefSeq" id="WP_120462382.1">
    <property type="nucleotide sequence ID" value="NZ_BMIW01000003.1"/>
</dbReference>
<feature type="transmembrane region" description="Helical" evidence="2">
    <location>
        <begin position="30"/>
        <end position="48"/>
    </location>
</feature>
<evidence type="ECO:0008006" key="5">
    <source>
        <dbReference type="Google" id="ProtNLM"/>
    </source>
</evidence>
<feature type="transmembrane region" description="Helical" evidence="2">
    <location>
        <begin position="7"/>
        <end position="24"/>
    </location>
</feature>
<dbReference type="EMBL" id="BMIW01000003">
    <property type="protein sequence ID" value="GGF88157.1"/>
    <property type="molecule type" value="Genomic_DNA"/>
</dbReference>
<organism evidence="3 4">
    <name type="scientific">Paenibacillus aceti</name>
    <dbReference type="NCBI Taxonomy" id="1820010"/>
    <lineage>
        <taxon>Bacteria</taxon>
        <taxon>Bacillati</taxon>
        <taxon>Bacillota</taxon>
        <taxon>Bacilli</taxon>
        <taxon>Bacillales</taxon>
        <taxon>Paenibacillaceae</taxon>
        <taxon>Paenibacillus</taxon>
    </lineage>
</organism>
<keyword evidence="2" id="KW-0812">Transmembrane</keyword>
<reference evidence="4" key="1">
    <citation type="journal article" date="2019" name="Int. J. Syst. Evol. Microbiol.">
        <title>The Global Catalogue of Microorganisms (GCM) 10K type strain sequencing project: providing services to taxonomists for standard genome sequencing and annotation.</title>
        <authorList>
            <consortium name="The Broad Institute Genomics Platform"/>
            <consortium name="The Broad Institute Genome Sequencing Center for Infectious Disease"/>
            <person name="Wu L."/>
            <person name="Ma J."/>
        </authorList>
    </citation>
    <scope>NUCLEOTIDE SEQUENCE [LARGE SCALE GENOMIC DNA]</scope>
    <source>
        <strain evidence="4">CGMCC 1.15420</strain>
    </source>
</reference>
<keyword evidence="2" id="KW-0472">Membrane</keyword>
<evidence type="ECO:0000313" key="4">
    <source>
        <dbReference type="Proteomes" id="UP000608420"/>
    </source>
</evidence>
<dbReference type="Proteomes" id="UP000608420">
    <property type="component" value="Unassembled WGS sequence"/>
</dbReference>
<evidence type="ECO:0000256" key="2">
    <source>
        <dbReference type="SAM" id="Phobius"/>
    </source>
</evidence>
<evidence type="ECO:0000256" key="1">
    <source>
        <dbReference type="SAM" id="MobiDB-lite"/>
    </source>
</evidence>
<comment type="caution">
    <text evidence="3">The sequence shown here is derived from an EMBL/GenBank/DDBJ whole genome shotgun (WGS) entry which is preliminary data.</text>
</comment>
<sequence length="108" mass="12086">MKKQAIVFWLLIAFAAFGIIGGLLDGGGAHWSTILVPVLVVGIIFILYKYPPRKYRKQNPKVKPSARTMSKLAAERRAASSGQKRKSYPFQVIDGQKGKNEDDIPKYH</sequence>
<gene>
    <name evidence="3" type="ORF">GCM10010913_07040</name>
</gene>
<keyword evidence="2" id="KW-1133">Transmembrane helix</keyword>
<accession>A0ABQ1VPV1</accession>
<keyword evidence="4" id="KW-1185">Reference proteome</keyword>
<protein>
    <recommendedName>
        <fullName evidence="5">DUF2207 domain-containing protein</fullName>
    </recommendedName>
</protein>
<name>A0ABQ1VPV1_9BACL</name>
<evidence type="ECO:0000313" key="3">
    <source>
        <dbReference type="EMBL" id="GGF88157.1"/>
    </source>
</evidence>
<feature type="compositionally biased region" description="Basic and acidic residues" evidence="1">
    <location>
        <begin position="96"/>
        <end position="108"/>
    </location>
</feature>
<feature type="region of interest" description="Disordered" evidence="1">
    <location>
        <begin position="73"/>
        <end position="108"/>
    </location>
</feature>
<proteinExistence type="predicted"/>